<keyword evidence="3" id="KW-1185">Reference proteome</keyword>
<evidence type="ECO:0000313" key="2">
    <source>
        <dbReference type="EMBL" id="GLR65581.1"/>
    </source>
</evidence>
<accession>A0ABQ6A3Y0</accession>
<comment type="caution">
    <text evidence="2">The sequence shown here is derived from an EMBL/GenBank/DDBJ whole genome shotgun (WGS) entry which is preliminary data.</text>
</comment>
<protein>
    <submittedName>
        <fullName evidence="2">Uncharacterized protein</fullName>
    </submittedName>
</protein>
<feature type="region of interest" description="Disordered" evidence="1">
    <location>
        <begin position="1"/>
        <end position="26"/>
    </location>
</feature>
<organism evidence="2 3">
    <name type="scientific">Acidocella aquatica</name>
    <dbReference type="NCBI Taxonomy" id="1922313"/>
    <lineage>
        <taxon>Bacteria</taxon>
        <taxon>Pseudomonadati</taxon>
        <taxon>Pseudomonadota</taxon>
        <taxon>Alphaproteobacteria</taxon>
        <taxon>Acetobacterales</taxon>
        <taxon>Acidocellaceae</taxon>
        <taxon>Acidocella</taxon>
    </lineage>
</organism>
<dbReference type="EMBL" id="BSOS01000005">
    <property type="protein sequence ID" value="GLR65581.1"/>
    <property type="molecule type" value="Genomic_DNA"/>
</dbReference>
<reference evidence="3" key="1">
    <citation type="journal article" date="2019" name="Int. J. Syst. Evol. Microbiol.">
        <title>The Global Catalogue of Microorganisms (GCM) 10K type strain sequencing project: providing services to taxonomists for standard genome sequencing and annotation.</title>
        <authorList>
            <consortium name="The Broad Institute Genomics Platform"/>
            <consortium name="The Broad Institute Genome Sequencing Center for Infectious Disease"/>
            <person name="Wu L."/>
            <person name="Ma J."/>
        </authorList>
    </citation>
    <scope>NUCLEOTIDE SEQUENCE [LARGE SCALE GENOMIC DNA]</scope>
    <source>
        <strain evidence="3">NBRC 112502</strain>
    </source>
</reference>
<evidence type="ECO:0000256" key="1">
    <source>
        <dbReference type="SAM" id="MobiDB-lite"/>
    </source>
</evidence>
<dbReference type="Proteomes" id="UP001156641">
    <property type="component" value="Unassembled WGS sequence"/>
</dbReference>
<sequence length="79" mass="8063">MFQAECAPGGISIIGHGGGDMGNTGRIGVEDEIEAADRGMVEPDLSRAIDPEQRRVAKSGIKRRGGGANQIAGAEQGDG</sequence>
<gene>
    <name evidence="2" type="ORF">GCM10010909_02590</name>
</gene>
<evidence type="ECO:0000313" key="3">
    <source>
        <dbReference type="Proteomes" id="UP001156641"/>
    </source>
</evidence>
<feature type="region of interest" description="Disordered" evidence="1">
    <location>
        <begin position="58"/>
        <end position="79"/>
    </location>
</feature>
<proteinExistence type="predicted"/>
<name>A0ABQ6A3Y0_9PROT</name>